<dbReference type="AlphaFoldDB" id="A0A9W6HQB3"/>
<dbReference type="Proteomes" id="UP001142291">
    <property type="component" value="Unassembled WGS sequence"/>
</dbReference>
<protein>
    <submittedName>
        <fullName evidence="2">Uncharacterized protein</fullName>
    </submittedName>
</protein>
<reference evidence="2" key="1">
    <citation type="journal article" date="2014" name="Int. J. Syst. Evol. Microbiol.">
        <title>Complete genome sequence of Corynebacterium casei LMG S-19264T (=DSM 44701T), isolated from a smear-ripened cheese.</title>
        <authorList>
            <consortium name="US DOE Joint Genome Institute (JGI-PGF)"/>
            <person name="Walter F."/>
            <person name="Albersmeier A."/>
            <person name="Kalinowski J."/>
            <person name="Ruckert C."/>
        </authorList>
    </citation>
    <scope>NUCLEOTIDE SEQUENCE</scope>
    <source>
        <strain evidence="2">VKM Ac-1940</strain>
    </source>
</reference>
<feature type="transmembrane region" description="Helical" evidence="1">
    <location>
        <begin position="204"/>
        <end position="229"/>
    </location>
</feature>
<name>A0A9W6HQB3_9MICO</name>
<keyword evidence="1" id="KW-0472">Membrane</keyword>
<feature type="transmembrane region" description="Helical" evidence="1">
    <location>
        <begin position="344"/>
        <end position="366"/>
    </location>
</feature>
<evidence type="ECO:0000313" key="2">
    <source>
        <dbReference type="EMBL" id="GLJ96730.1"/>
    </source>
</evidence>
<sequence>MGAWRAWLSAICLIVAAILVPVSIVGAWARAQLVDEDAFVATLAPLSSDADVRQMIVDETMRAITTQTDFGALTSDVIDAVASLGLPASAVSALDLLKEPAAAGLEGIVRRGITDVVDSDRFSEIWATTLRTTHRALVTAATSDGGGLVVRTEDGVGIQMGEIVSQVRQGLQARDARVARLIPQVDHVIVLGDGQSLQLLRSGYGLVVAAGWWLPFPTIGLFVLGVLLARRRTTALLGAGVALLVGGIVLVAGIAIGSAAVSTAASGSGLSPAGLGAVYGLLSEALSRTAVVTAFVGAVVAALAWSRSGGRTPSRLRMSLGALNAEARRALALRGLDTGAFGAWLFRHPTAIGVMLLVLAIVWLALLRPLTLGDAAGVFAVLLITWWLSALLQRRPDERGDDSATERG</sequence>
<comment type="caution">
    <text evidence="2">The sequence shown here is derived from an EMBL/GenBank/DDBJ whole genome shotgun (WGS) entry which is preliminary data.</text>
</comment>
<feature type="transmembrane region" description="Helical" evidence="1">
    <location>
        <begin position="285"/>
        <end position="305"/>
    </location>
</feature>
<reference evidence="2" key="2">
    <citation type="submission" date="2023-01" db="EMBL/GenBank/DDBJ databases">
        <authorList>
            <person name="Sun Q."/>
            <person name="Evtushenko L."/>
        </authorList>
    </citation>
    <scope>NUCLEOTIDE SEQUENCE</scope>
    <source>
        <strain evidence="2">VKM Ac-1940</strain>
    </source>
</reference>
<keyword evidence="3" id="KW-1185">Reference proteome</keyword>
<evidence type="ECO:0000256" key="1">
    <source>
        <dbReference type="SAM" id="Phobius"/>
    </source>
</evidence>
<organism evidence="2 3">
    <name type="scientific">Microbacterium dextranolyticum</name>
    <dbReference type="NCBI Taxonomy" id="36806"/>
    <lineage>
        <taxon>Bacteria</taxon>
        <taxon>Bacillati</taxon>
        <taxon>Actinomycetota</taxon>
        <taxon>Actinomycetes</taxon>
        <taxon>Micrococcales</taxon>
        <taxon>Microbacteriaceae</taxon>
        <taxon>Microbacterium</taxon>
    </lineage>
</organism>
<evidence type="ECO:0000313" key="3">
    <source>
        <dbReference type="Proteomes" id="UP001142291"/>
    </source>
</evidence>
<feature type="transmembrane region" description="Helical" evidence="1">
    <location>
        <begin position="241"/>
        <end position="265"/>
    </location>
</feature>
<keyword evidence="1" id="KW-1133">Transmembrane helix</keyword>
<dbReference type="EMBL" id="BSER01000014">
    <property type="protein sequence ID" value="GLJ96730.1"/>
    <property type="molecule type" value="Genomic_DNA"/>
</dbReference>
<gene>
    <name evidence="2" type="ORF">GCM10017591_27930</name>
</gene>
<feature type="transmembrane region" description="Helical" evidence="1">
    <location>
        <begin position="372"/>
        <end position="392"/>
    </location>
</feature>
<proteinExistence type="predicted"/>
<accession>A0A9W6HQB3</accession>
<keyword evidence="1" id="KW-0812">Transmembrane</keyword>